<sequence length="242" mass="26291">MKRSAHVTAVALLALVACSAEGKTEADAEGTIEEQASADPLPSPYTAKELKTALLTTAQTPSGFEVYRTTSTEPSGPPASASEKVRPTACAVLRNPEAKSRAETVAATAQLYRPSDELDQHSMTLVGWAETDAKTRMAALRNALEKCGAIQFSNIDSNGTRKARFQAEKAPDLGDETLRYSLNSPTFYQGFTVVRVRGVITYVKSDTVFGTGLTDQQREELTPEHQERLIRAQVAKVERTLR</sequence>
<evidence type="ECO:0000313" key="2">
    <source>
        <dbReference type="EMBL" id="GAA3542851.1"/>
    </source>
</evidence>
<keyword evidence="1" id="KW-0732">Signal</keyword>
<name>A0ABP6W1U9_9ACTN</name>
<evidence type="ECO:0008006" key="4">
    <source>
        <dbReference type="Google" id="ProtNLM"/>
    </source>
</evidence>
<dbReference type="RefSeq" id="WP_346181712.1">
    <property type="nucleotide sequence ID" value="NZ_BAABCE010000004.1"/>
</dbReference>
<accession>A0ABP6W1U9</accession>
<dbReference type="PROSITE" id="PS51257">
    <property type="entry name" value="PROKAR_LIPOPROTEIN"/>
    <property type="match status" value="1"/>
</dbReference>
<comment type="caution">
    <text evidence="2">The sequence shown here is derived from an EMBL/GenBank/DDBJ whole genome shotgun (WGS) entry which is preliminary data.</text>
</comment>
<proteinExistence type="predicted"/>
<feature type="signal peptide" evidence="1">
    <location>
        <begin position="1"/>
        <end position="22"/>
    </location>
</feature>
<keyword evidence="3" id="KW-1185">Reference proteome</keyword>
<evidence type="ECO:0000256" key="1">
    <source>
        <dbReference type="SAM" id="SignalP"/>
    </source>
</evidence>
<evidence type="ECO:0000313" key="3">
    <source>
        <dbReference type="Proteomes" id="UP001500707"/>
    </source>
</evidence>
<feature type="chain" id="PRO_5046966788" description="PknH-like extracellular domain-containing protein" evidence="1">
    <location>
        <begin position="23"/>
        <end position="242"/>
    </location>
</feature>
<organism evidence="2 3">
    <name type="scientific">Streptomyces osmaniensis</name>
    <dbReference type="NCBI Taxonomy" id="593134"/>
    <lineage>
        <taxon>Bacteria</taxon>
        <taxon>Bacillati</taxon>
        <taxon>Actinomycetota</taxon>
        <taxon>Actinomycetes</taxon>
        <taxon>Kitasatosporales</taxon>
        <taxon>Streptomycetaceae</taxon>
        <taxon>Streptomyces</taxon>
    </lineage>
</organism>
<reference evidence="3" key="1">
    <citation type="journal article" date="2019" name="Int. J. Syst. Evol. Microbiol.">
        <title>The Global Catalogue of Microorganisms (GCM) 10K type strain sequencing project: providing services to taxonomists for standard genome sequencing and annotation.</title>
        <authorList>
            <consortium name="The Broad Institute Genomics Platform"/>
            <consortium name="The Broad Institute Genome Sequencing Center for Infectious Disease"/>
            <person name="Wu L."/>
            <person name="Ma J."/>
        </authorList>
    </citation>
    <scope>NUCLEOTIDE SEQUENCE [LARGE SCALE GENOMIC DNA]</scope>
    <source>
        <strain evidence="3">JCM 17656</strain>
    </source>
</reference>
<dbReference type="EMBL" id="BAABCE010000004">
    <property type="protein sequence ID" value="GAA3542851.1"/>
    <property type="molecule type" value="Genomic_DNA"/>
</dbReference>
<protein>
    <recommendedName>
        <fullName evidence="4">PknH-like extracellular domain-containing protein</fullName>
    </recommendedName>
</protein>
<dbReference type="Proteomes" id="UP001500707">
    <property type="component" value="Unassembled WGS sequence"/>
</dbReference>
<gene>
    <name evidence="2" type="ORF">GCM10022295_26050</name>
</gene>